<dbReference type="Gene3D" id="3.10.450.50">
    <property type="match status" value="1"/>
</dbReference>
<protein>
    <submittedName>
        <fullName evidence="3">SgcJ/EcaC family oxidoreductase</fullName>
    </submittedName>
</protein>
<feature type="domain" description="DUF4440" evidence="2">
    <location>
        <begin position="33"/>
        <end position="153"/>
    </location>
</feature>
<organism evidence="3 4">
    <name type="scientific">Spirosoma arboris</name>
    <dbReference type="NCBI Taxonomy" id="2682092"/>
    <lineage>
        <taxon>Bacteria</taxon>
        <taxon>Pseudomonadati</taxon>
        <taxon>Bacteroidota</taxon>
        <taxon>Cytophagia</taxon>
        <taxon>Cytophagales</taxon>
        <taxon>Cytophagaceae</taxon>
        <taxon>Spirosoma</taxon>
    </lineage>
</organism>
<dbReference type="RefSeq" id="WP_157589627.1">
    <property type="nucleotide sequence ID" value="NZ_WPIN01000018.1"/>
</dbReference>
<evidence type="ECO:0000313" key="3">
    <source>
        <dbReference type="EMBL" id="MVM34810.1"/>
    </source>
</evidence>
<proteinExistence type="predicted"/>
<dbReference type="Proteomes" id="UP000436006">
    <property type="component" value="Unassembled WGS sequence"/>
</dbReference>
<dbReference type="InterPro" id="IPR011944">
    <property type="entry name" value="Steroid_delta5-4_isomerase"/>
</dbReference>
<evidence type="ECO:0000259" key="2">
    <source>
        <dbReference type="Pfam" id="PF14534"/>
    </source>
</evidence>
<evidence type="ECO:0000256" key="1">
    <source>
        <dbReference type="SAM" id="SignalP"/>
    </source>
</evidence>
<sequence>MKISQFTKITLIFSMAFTTTVLYAQSKSDTLAIQTIIQDETSAWNKGDAIAYSKQFAQDGTFTNIVGMFYTGHKAFLYRHDEIFKGMFNKTTSTQKIVSLRFVRPDVAIVETLCRVTGFPATGLPARIQLDAKGRLTTRLLQVLEKSAGNWQIVSYHNVDVKPGAPVPEDQ</sequence>
<dbReference type="InterPro" id="IPR032710">
    <property type="entry name" value="NTF2-like_dom_sf"/>
</dbReference>
<feature type="chain" id="PRO_5029881299" evidence="1">
    <location>
        <begin position="25"/>
        <end position="171"/>
    </location>
</feature>
<dbReference type="Pfam" id="PF14534">
    <property type="entry name" value="DUF4440"/>
    <property type="match status" value="1"/>
</dbReference>
<gene>
    <name evidence="3" type="ORF">GO755_32580</name>
</gene>
<evidence type="ECO:0000313" key="4">
    <source>
        <dbReference type="Proteomes" id="UP000436006"/>
    </source>
</evidence>
<dbReference type="EMBL" id="WPIN01000018">
    <property type="protein sequence ID" value="MVM34810.1"/>
    <property type="molecule type" value="Genomic_DNA"/>
</dbReference>
<dbReference type="NCBIfam" id="TIGR02246">
    <property type="entry name" value="SgcJ/EcaC family oxidoreductase"/>
    <property type="match status" value="1"/>
</dbReference>
<accession>A0A7K1SLX8</accession>
<feature type="signal peptide" evidence="1">
    <location>
        <begin position="1"/>
        <end position="24"/>
    </location>
</feature>
<keyword evidence="1" id="KW-0732">Signal</keyword>
<dbReference type="SUPFAM" id="SSF54427">
    <property type="entry name" value="NTF2-like"/>
    <property type="match status" value="1"/>
</dbReference>
<name>A0A7K1SLX8_9BACT</name>
<reference evidence="3 4" key="1">
    <citation type="submission" date="2019-12" db="EMBL/GenBank/DDBJ databases">
        <title>Spirosoma sp. HMF4905 genome sequencing and assembly.</title>
        <authorList>
            <person name="Kang H."/>
            <person name="Cha I."/>
            <person name="Kim H."/>
            <person name="Joh K."/>
        </authorList>
    </citation>
    <scope>NUCLEOTIDE SEQUENCE [LARGE SCALE GENOMIC DNA]</scope>
    <source>
        <strain evidence="3 4">HMF4905</strain>
    </source>
</reference>
<comment type="caution">
    <text evidence="3">The sequence shown here is derived from an EMBL/GenBank/DDBJ whole genome shotgun (WGS) entry which is preliminary data.</text>
</comment>
<dbReference type="AlphaFoldDB" id="A0A7K1SLX8"/>
<dbReference type="InterPro" id="IPR027843">
    <property type="entry name" value="DUF4440"/>
</dbReference>
<keyword evidence="4" id="KW-1185">Reference proteome</keyword>